<proteinExistence type="predicted"/>
<gene>
    <name evidence="1" type="ORF">G0Y35_13945</name>
</gene>
<dbReference type="EMBL" id="JAAJEE010000101">
    <property type="protein sequence ID" value="NGB37129.1"/>
    <property type="molecule type" value="Genomic_DNA"/>
</dbReference>
<feature type="non-terminal residue" evidence="1">
    <location>
        <position position="1"/>
    </location>
</feature>
<evidence type="ECO:0000313" key="1">
    <source>
        <dbReference type="EMBL" id="NGB37129.1"/>
    </source>
</evidence>
<reference evidence="1" key="1">
    <citation type="submission" date="2020-02" db="EMBL/GenBank/DDBJ databases">
        <title>Novel Insights Into The Classification of Staphylococcal Beta-Lactamases In Relation To The Cefazolin Inoculum Effect.</title>
        <authorList>
            <person name="Carvajal L.P."/>
            <person name="Rincon S."/>
            <person name="Echeverri A."/>
            <person name="Porras J."/>
            <person name="Rios R."/>
            <person name="Ordonez K."/>
            <person name="Seas C."/>
            <person name="Gomez-Villegas S."/>
            <person name="Diaz L."/>
            <person name="Arias C.A."/>
            <person name="Reyes J."/>
        </authorList>
    </citation>
    <scope>NUCLEOTIDE SEQUENCE</scope>
    <source>
        <strain evidence="1">UG250</strain>
    </source>
</reference>
<accession>A0A6G4JKW9</accession>
<name>A0A6G4JKW9_STAAU</name>
<comment type="caution">
    <text evidence="1">The sequence shown here is derived from an EMBL/GenBank/DDBJ whole genome shotgun (WGS) entry which is preliminary data.</text>
</comment>
<sequence length="106" mass="12617">SSFKSKAPQIKPLVTKDYYDTLFKDSKDKYDLYDDITVNDIHVYFDTYDPKKDSYKVFVQFDERIETDGDDKIEHRQTSAQLDLVRTAEGWRIDNLKRFNLKPLGR</sequence>
<protein>
    <submittedName>
        <fullName evidence="1">Uncharacterized protein</fullName>
    </submittedName>
</protein>
<dbReference type="AlphaFoldDB" id="A0A6G4JKW9"/>
<organism evidence="1">
    <name type="scientific">Staphylococcus aureus</name>
    <dbReference type="NCBI Taxonomy" id="1280"/>
    <lineage>
        <taxon>Bacteria</taxon>
        <taxon>Bacillati</taxon>
        <taxon>Bacillota</taxon>
        <taxon>Bacilli</taxon>
        <taxon>Bacillales</taxon>
        <taxon>Staphylococcaceae</taxon>
        <taxon>Staphylococcus</taxon>
    </lineage>
</organism>